<evidence type="ECO:0000256" key="5">
    <source>
        <dbReference type="ARBA" id="ARBA00022737"/>
    </source>
</evidence>
<dbReference type="GO" id="GO:0005789">
    <property type="term" value="C:endoplasmic reticulum membrane"/>
    <property type="evidence" value="ECO:0007669"/>
    <property type="project" value="UniProtKB-SubCell"/>
</dbReference>
<dbReference type="GO" id="GO:0015031">
    <property type="term" value="P:protein transport"/>
    <property type="evidence" value="ECO:0007669"/>
    <property type="project" value="UniProtKB-KW"/>
</dbReference>
<dbReference type="PANTHER" id="PTHR23284:SF0">
    <property type="entry name" value="PROLACTIN REGULATORY ELEMENT-BINDING PROTEIN"/>
    <property type="match status" value="1"/>
</dbReference>
<dbReference type="GO" id="GO:0003400">
    <property type="term" value="P:regulation of COPII vesicle coating"/>
    <property type="evidence" value="ECO:0007669"/>
    <property type="project" value="TreeGrafter"/>
</dbReference>
<evidence type="ECO:0000256" key="10">
    <source>
        <dbReference type="ARBA" id="ARBA00023136"/>
    </source>
</evidence>
<sequence length="426" mass="47382">MAPRRRSNEGLLARVNFPLYTLQMLTNRHVLVAGGGGSAKTGVANGFEIFELMYDGKRFLAKEVVRHETGPKVVMNCASYSDSKHTYLAAGQESHCQLYRIGITVEEEKSDKSSVNGVAEPNNLRQRKVDRDTKEENVKYEGKKSHNKLISFKFNAADSIQTDFNGNEPVQRVVRISRCGKFMVTGGTDGHVRIWAFPSLKPMCDIHAHTNELDDLDFSPDSKKIVSVAKDGLAILWNVSNGKKINDLKWTPLANSKFCFKRCRFGPVEEDKKKSRVYTISNSKGTSSKNDKGVLQQWDGSDEATLRKTITIDESLSALAVRDDGRFIAVGTMFTGSVFIYIAFSLQRVLTVKGAHSMFVTGLELLPSQGSSISSSSEAAVLSISVDNKICIHNLPYRRTLPPWVVIILIIFTLFFTFTLCSYIGL</sequence>
<dbReference type="OMA" id="YYVQPRI"/>
<evidence type="ECO:0000256" key="4">
    <source>
        <dbReference type="ARBA" id="ARBA00022692"/>
    </source>
</evidence>
<evidence type="ECO:0000256" key="9">
    <source>
        <dbReference type="ARBA" id="ARBA00022989"/>
    </source>
</evidence>
<keyword evidence="10 12" id="KW-0472">Membrane</keyword>
<dbReference type="Pfam" id="PF00400">
    <property type="entry name" value="WD40"/>
    <property type="match status" value="2"/>
</dbReference>
<evidence type="ECO:0000256" key="2">
    <source>
        <dbReference type="ARBA" id="ARBA00022448"/>
    </source>
</evidence>
<feature type="repeat" description="WD" evidence="11">
    <location>
        <begin position="206"/>
        <end position="247"/>
    </location>
</feature>
<keyword evidence="9 12" id="KW-1133">Transmembrane helix</keyword>
<evidence type="ECO:0000256" key="7">
    <source>
        <dbReference type="ARBA" id="ARBA00022892"/>
    </source>
</evidence>
<dbReference type="RefSeq" id="XP_014251816.1">
    <property type="nucleotide sequence ID" value="XM_014396330.2"/>
</dbReference>
<dbReference type="Proteomes" id="UP000494040">
    <property type="component" value="Unassembled WGS sequence"/>
</dbReference>
<dbReference type="InterPro" id="IPR036322">
    <property type="entry name" value="WD40_repeat_dom_sf"/>
</dbReference>
<dbReference type="GeneID" id="106667979"/>
<keyword evidence="5" id="KW-0677">Repeat</keyword>
<evidence type="ECO:0000256" key="3">
    <source>
        <dbReference type="ARBA" id="ARBA00022574"/>
    </source>
</evidence>
<evidence type="ECO:0000256" key="11">
    <source>
        <dbReference type="PROSITE-ProRule" id="PRU00221"/>
    </source>
</evidence>
<organism evidence="13 14">
    <name type="scientific">Cimex lectularius</name>
    <name type="common">Bed bug</name>
    <name type="synonym">Acanthia lectularia</name>
    <dbReference type="NCBI Taxonomy" id="79782"/>
    <lineage>
        <taxon>Eukaryota</taxon>
        <taxon>Metazoa</taxon>
        <taxon>Ecdysozoa</taxon>
        <taxon>Arthropoda</taxon>
        <taxon>Hexapoda</taxon>
        <taxon>Insecta</taxon>
        <taxon>Pterygota</taxon>
        <taxon>Neoptera</taxon>
        <taxon>Paraneoptera</taxon>
        <taxon>Hemiptera</taxon>
        <taxon>Heteroptera</taxon>
        <taxon>Panheteroptera</taxon>
        <taxon>Cimicomorpha</taxon>
        <taxon>Cimicidae</taxon>
        <taxon>Cimex</taxon>
    </lineage>
</organism>
<dbReference type="InterPro" id="IPR019775">
    <property type="entry name" value="WD40_repeat_CS"/>
</dbReference>
<feature type="repeat" description="WD" evidence="11">
    <location>
        <begin position="164"/>
        <end position="195"/>
    </location>
</feature>
<evidence type="ECO:0000256" key="12">
    <source>
        <dbReference type="SAM" id="Phobius"/>
    </source>
</evidence>
<evidence type="ECO:0000313" key="14">
    <source>
        <dbReference type="Proteomes" id="UP000494040"/>
    </source>
</evidence>
<keyword evidence="3 11" id="KW-0853">WD repeat</keyword>
<dbReference type="PROSITE" id="PS00678">
    <property type="entry name" value="WD_REPEATS_1"/>
    <property type="match status" value="1"/>
</dbReference>
<dbReference type="InterPro" id="IPR001680">
    <property type="entry name" value="WD40_rpt"/>
</dbReference>
<keyword evidence="14" id="KW-1185">Reference proteome</keyword>
<evidence type="ECO:0000256" key="1">
    <source>
        <dbReference type="ARBA" id="ARBA00004389"/>
    </source>
</evidence>
<evidence type="ECO:0000313" key="13">
    <source>
        <dbReference type="EnsemblMetazoa" id="XP_014251816.1"/>
    </source>
</evidence>
<dbReference type="GO" id="GO:0006888">
    <property type="term" value="P:endoplasmic reticulum to Golgi vesicle-mediated transport"/>
    <property type="evidence" value="ECO:0007669"/>
    <property type="project" value="TreeGrafter"/>
</dbReference>
<dbReference type="SMART" id="SM00320">
    <property type="entry name" value="WD40"/>
    <property type="match status" value="4"/>
</dbReference>
<comment type="subcellular location">
    <subcellularLocation>
        <location evidence="1">Endoplasmic reticulum membrane</location>
        <topology evidence="1">Single-pass membrane protein</topology>
    </subcellularLocation>
</comment>
<evidence type="ECO:0000256" key="8">
    <source>
        <dbReference type="ARBA" id="ARBA00022927"/>
    </source>
</evidence>
<dbReference type="InterPro" id="IPR015943">
    <property type="entry name" value="WD40/YVTN_repeat-like_dom_sf"/>
</dbReference>
<protein>
    <recommendedName>
        <fullName evidence="15">Prolactin regulatory element-binding protein</fullName>
    </recommendedName>
</protein>
<proteinExistence type="predicted"/>
<dbReference type="PROSITE" id="PS50082">
    <property type="entry name" value="WD_REPEATS_2"/>
    <property type="match status" value="2"/>
</dbReference>
<dbReference type="PANTHER" id="PTHR23284">
    <property type="entry name" value="PROLACTIN REGULATORY ELEMENT BINDING PROTEIN"/>
    <property type="match status" value="1"/>
</dbReference>
<keyword evidence="8" id="KW-0653">Protein transport</keyword>
<keyword evidence="4 12" id="KW-0812">Transmembrane</keyword>
<dbReference type="PROSITE" id="PS50294">
    <property type="entry name" value="WD_REPEATS_REGION"/>
    <property type="match status" value="1"/>
</dbReference>
<name>A0A8I6TFC1_CIMLE</name>
<keyword evidence="7" id="KW-0931">ER-Golgi transport</keyword>
<reference evidence="13" key="1">
    <citation type="submission" date="2022-01" db="UniProtKB">
        <authorList>
            <consortium name="EnsemblMetazoa"/>
        </authorList>
    </citation>
    <scope>IDENTIFICATION</scope>
</reference>
<dbReference type="SUPFAM" id="SSF50978">
    <property type="entry name" value="WD40 repeat-like"/>
    <property type="match status" value="1"/>
</dbReference>
<feature type="transmembrane region" description="Helical" evidence="12">
    <location>
        <begin position="404"/>
        <end position="425"/>
    </location>
</feature>
<keyword evidence="2" id="KW-0813">Transport</keyword>
<dbReference type="Gene3D" id="2.130.10.10">
    <property type="entry name" value="YVTN repeat-like/Quinoprotein amine dehydrogenase"/>
    <property type="match status" value="1"/>
</dbReference>
<evidence type="ECO:0000256" key="6">
    <source>
        <dbReference type="ARBA" id="ARBA00022824"/>
    </source>
</evidence>
<dbReference type="OrthoDB" id="2013972at2759"/>
<feature type="transmembrane region" description="Helical" evidence="12">
    <location>
        <begin position="327"/>
        <end position="344"/>
    </location>
</feature>
<dbReference type="KEGG" id="clec:106667979"/>
<keyword evidence="6" id="KW-0256">Endoplasmic reticulum</keyword>
<dbReference type="GO" id="GO:0005085">
    <property type="term" value="F:guanyl-nucleotide exchange factor activity"/>
    <property type="evidence" value="ECO:0007669"/>
    <property type="project" value="InterPro"/>
</dbReference>
<dbReference type="AlphaFoldDB" id="A0A8I6TFC1"/>
<evidence type="ECO:0008006" key="15">
    <source>
        <dbReference type="Google" id="ProtNLM"/>
    </source>
</evidence>
<accession>A0A8I6TFC1</accession>
<dbReference type="InterPro" id="IPR045260">
    <property type="entry name" value="Sec12-like"/>
</dbReference>
<dbReference type="EnsemblMetazoa" id="XM_014396330.2">
    <property type="protein sequence ID" value="XP_014251816.1"/>
    <property type="gene ID" value="LOC106667979"/>
</dbReference>